<dbReference type="InterPro" id="IPR011701">
    <property type="entry name" value="MFS"/>
</dbReference>
<feature type="transmembrane region" description="Helical" evidence="7">
    <location>
        <begin position="289"/>
        <end position="322"/>
    </location>
</feature>
<feature type="transmembrane region" description="Helical" evidence="7">
    <location>
        <begin position="125"/>
        <end position="145"/>
    </location>
</feature>
<reference evidence="9" key="1">
    <citation type="journal article" date="2021" name="Nat. Commun.">
        <title>Genetic determinants of endophytism in the Arabidopsis root mycobiome.</title>
        <authorList>
            <person name="Mesny F."/>
            <person name="Miyauchi S."/>
            <person name="Thiergart T."/>
            <person name="Pickel B."/>
            <person name="Atanasova L."/>
            <person name="Karlsson M."/>
            <person name="Huettel B."/>
            <person name="Barry K.W."/>
            <person name="Haridas S."/>
            <person name="Chen C."/>
            <person name="Bauer D."/>
            <person name="Andreopoulos W."/>
            <person name="Pangilinan J."/>
            <person name="LaButti K."/>
            <person name="Riley R."/>
            <person name="Lipzen A."/>
            <person name="Clum A."/>
            <person name="Drula E."/>
            <person name="Henrissat B."/>
            <person name="Kohler A."/>
            <person name="Grigoriev I.V."/>
            <person name="Martin F.M."/>
            <person name="Hacquard S."/>
        </authorList>
    </citation>
    <scope>NUCLEOTIDE SEQUENCE</scope>
    <source>
        <strain evidence="9">MPI-CAGE-AT-0021</strain>
    </source>
</reference>
<feature type="transmembrane region" description="Helical" evidence="7">
    <location>
        <begin position="411"/>
        <end position="433"/>
    </location>
</feature>
<dbReference type="GO" id="GO:0022857">
    <property type="term" value="F:transmembrane transporter activity"/>
    <property type="evidence" value="ECO:0007669"/>
    <property type="project" value="InterPro"/>
</dbReference>
<keyword evidence="5" id="KW-0325">Glycoprotein</keyword>
<feature type="transmembrane region" description="Helical" evidence="7">
    <location>
        <begin position="157"/>
        <end position="176"/>
    </location>
</feature>
<dbReference type="EMBL" id="JAGMUU010000002">
    <property type="protein sequence ID" value="KAH7159504.1"/>
    <property type="molecule type" value="Genomic_DNA"/>
</dbReference>
<evidence type="ECO:0000256" key="3">
    <source>
        <dbReference type="ARBA" id="ARBA00022989"/>
    </source>
</evidence>
<feature type="transmembrane region" description="Helical" evidence="7">
    <location>
        <begin position="188"/>
        <end position="205"/>
    </location>
</feature>
<feature type="transmembrane region" description="Helical" evidence="7">
    <location>
        <begin position="342"/>
        <end position="363"/>
    </location>
</feature>
<organism evidence="9 10">
    <name type="scientific">Dactylonectria estremocensis</name>
    <dbReference type="NCBI Taxonomy" id="1079267"/>
    <lineage>
        <taxon>Eukaryota</taxon>
        <taxon>Fungi</taxon>
        <taxon>Dikarya</taxon>
        <taxon>Ascomycota</taxon>
        <taxon>Pezizomycotina</taxon>
        <taxon>Sordariomycetes</taxon>
        <taxon>Hypocreomycetidae</taxon>
        <taxon>Hypocreales</taxon>
        <taxon>Nectriaceae</taxon>
        <taxon>Dactylonectria</taxon>
    </lineage>
</organism>
<dbReference type="InterPro" id="IPR020846">
    <property type="entry name" value="MFS_dom"/>
</dbReference>
<sequence length="516" mass="56386">MNRISVSTIYRTSKPNSGLPTWPLWWRLTMLGSLCFFVMMGQFLSASIPPMIVPIMKDLHVDSSKASQLASWATLAVGLGNIWAVPTVAYIGSRYTILIGLVIFTACFFWQGAAQSYTSLLAARIVGGLGGGVVEALGPVMVVLLFPREFISRAMSVYTWALGAGTVFGPLIAGYMIDNLGSWRYPNYLFGGISALNLIATVLMFPEPIMNIRVPGDPELAATPEDGRSTLQAVDDTNTKAASEEDGRAEQHEMQPSLVVREGPDALASLWRRRSFFWSVKHHRAVSSYLFLLVEPFTVLAVPAVIVTVLLFGVTIAITIGVSVLVSVTYAQPPFLWSAGDVGLFNITVLLGLLAGIPVGGFLADWLAARDLKRKGYFRPEAILPILAPFSITTSVATALVGVGLQRGWHWAIIGFLWAVINANLTGGSNVMISYSTESYPRKAIEIGVVVNIVKNIIGFAVSYSTVDWWHKDRYLMFVTLAIVLFAIFLGGLALWVWGPKVTTKTKVWLRRFDAE</sequence>
<evidence type="ECO:0000256" key="4">
    <source>
        <dbReference type="ARBA" id="ARBA00023136"/>
    </source>
</evidence>
<feature type="region of interest" description="Disordered" evidence="6">
    <location>
        <begin position="224"/>
        <end position="255"/>
    </location>
</feature>
<keyword evidence="4 7" id="KW-0472">Membrane</keyword>
<evidence type="ECO:0000256" key="5">
    <source>
        <dbReference type="ARBA" id="ARBA00023180"/>
    </source>
</evidence>
<feature type="compositionally biased region" description="Polar residues" evidence="6">
    <location>
        <begin position="229"/>
        <end position="241"/>
    </location>
</feature>
<dbReference type="AlphaFoldDB" id="A0A9P9JAI1"/>
<proteinExistence type="predicted"/>
<dbReference type="SUPFAM" id="SSF103473">
    <property type="entry name" value="MFS general substrate transporter"/>
    <property type="match status" value="1"/>
</dbReference>
<dbReference type="PANTHER" id="PTHR23502">
    <property type="entry name" value="MAJOR FACILITATOR SUPERFAMILY"/>
    <property type="match status" value="1"/>
</dbReference>
<dbReference type="OrthoDB" id="2585655at2759"/>
<protein>
    <submittedName>
        <fullName evidence="9">Major facilitator superfamily domain-containing protein</fullName>
    </submittedName>
</protein>
<feature type="compositionally biased region" description="Basic and acidic residues" evidence="6">
    <location>
        <begin position="242"/>
        <end position="253"/>
    </location>
</feature>
<feature type="transmembrane region" description="Helical" evidence="7">
    <location>
        <begin position="95"/>
        <end position="113"/>
    </location>
</feature>
<gene>
    <name evidence="9" type="ORF">B0J13DRAFT_580771</name>
</gene>
<dbReference type="Gene3D" id="1.20.1250.20">
    <property type="entry name" value="MFS general substrate transporter like domains"/>
    <property type="match status" value="1"/>
</dbReference>
<feature type="domain" description="Major facilitator superfamily (MFS) profile" evidence="8">
    <location>
        <begin position="30"/>
        <end position="503"/>
    </location>
</feature>
<dbReference type="InterPro" id="IPR036259">
    <property type="entry name" value="MFS_trans_sf"/>
</dbReference>
<dbReference type="Proteomes" id="UP000717696">
    <property type="component" value="Unassembled WGS sequence"/>
</dbReference>
<accession>A0A9P9JAI1</accession>
<feature type="transmembrane region" description="Helical" evidence="7">
    <location>
        <begin position="445"/>
        <end position="464"/>
    </location>
</feature>
<dbReference type="Pfam" id="PF07690">
    <property type="entry name" value="MFS_1"/>
    <property type="match status" value="1"/>
</dbReference>
<feature type="transmembrane region" description="Helical" evidence="7">
    <location>
        <begin position="383"/>
        <end position="405"/>
    </location>
</feature>
<evidence type="ECO:0000256" key="1">
    <source>
        <dbReference type="ARBA" id="ARBA00004141"/>
    </source>
</evidence>
<evidence type="ECO:0000256" key="2">
    <source>
        <dbReference type="ARBA" id="ARBA00022692"/>
    </source>
</evidence>
<feature type="transmembrane region" description="Helical" evidence="7">
    <location>
        <begin position="476"/>
        <end position="498"/>
    </location>
</feature>
<comment type="subcellular location">
    <subcellularLocation>
        <location evidence="1">Membrane</location>
        <topology evidence="1">Multi-pass membrane protein</topology>
    </subcellularLocation>
</comment>
<dbReference type="PANTHER" id="PTHR23502:SF160">
    <property type="entry name" value="MAJOR FACILITATOR SUPERFAMILY (MFS) PROFILE DOMAIN-CONTAINING PROTEIN-RELATED"/>
    <property type="match status" value="1"/>
</dbReference>
<name>A0A9P9JAI1_9HYPO</name>
<evidence type="ECO:0000256" key="7">
    <source>
        <dbReference type="SAM" id="Phobius"/>
    </source>
</evidence>
<dbReference type="GO" id="GO:0005886">
    <property type="term" value="C:plasma membrane"/>
    <property type="evidence" value="ECO:0007669"/>
    <property type="project" value="TreeGrafter"/>
</dbReference>
<evidence type="ECO:0000259" key="8">
    <source>
        <dbReference type="PROSITE" id="PS50850"/>
    </source>
</evidence>
<comment type="caution">
    <text evidence="9">The sequence shown here is derived from an EMBL/GenBank/DDBJ whole genome shotgun (WGS) entry which is preliminary data.</text>
</comment>
<feature type="transmembrane region" description="Helical" evidence="7">
    <location>
        <begin position="69"/>
        <end position="88"/>
    </location>
</feature>
<evidence type="ECO:0000313" key="10">
    <source>
        <dbReference type="Proteomes" id="UP000717696"/>
    </source>
</evidence>
<evidence type="ECO:0000313" key="9">
    <source>
        <dbReference type="EMBL" id="KAH7159504.1"/>
    </source>
</evidence>
<feature type="transmembrane region" description="Helical" evidence="7">
    <location>
        <begin position="24"/>
        <end position="49"/>
    </location>
</feature>
<keyword evidence="10" id="KW-1185">Reference proteome</keyword>
<keyword evidence="2 7" id="KW-0812">Transmembrane</keyword>
<dbReference type="PROSITE" id="PS50850">
    <property type="entry name" value="MFS"/>
    <property type="match status" value="1"/>
</dbReference>
<keyword evidence="3 7" id="KW-1133">Transmembrane helix</keyword>
<evidence type="ECO:0000256" key="6">
    <source>
        <dbReference type="SAM" id="MobiDB-lite"/>
    </source>
</evidence>